<keyword evidence="4" id="KW-0378">Hydrolase</keyword>
<evidence type="ECO:0000313" key="8">
    <source>
        <dbReference type="EMBL" id="OLP04541.1"/>
    </source>
</evidence>
<keyword evidence="9" id="KW-1185">Reference proteome</keyword>
<dbReference type="PANTHER" id="PTHR43856">
    <property type="entry name" value="CARDIOLIPIN HYDROLASE"/>
    <property type="match status" value="1"/>
</dbReference>
<proteinExistence type="inferred from homology"/>
<accession>A0A1Q8Y907</accession>
<evidence type="ECO:0000259" key="7">
    <source>
        <dbReference type="PROSITE" id="PS50035"/>
    </source>
</evidence>
<evidence type="ECO:0000256" key="6">
    <source>
        <dbReference type="ARBA" id="ARBA00023098"/>
    </source>
</evidence>
<dbReference type="GO" id="GO:0006793">
    <property type="term" value="P:phosphorus metabolic process"/>
    <property type="evidence" value="ECO:0007669"/>
    <property type="project" value="UniProtKB-ARBA"/>
</dbReference>
<protein>
    <recommendedName>
        <fullName evidence="3">phospholipase D</fullName>
        <ecNumber evidence="3">3.1.4.4</ecNumber>
    </recommendedName>
</protein>
<dbReference type="GO" id="GO:0016042">
    <property type="term" value="P:lipid catabolic process"/>
    <property type="evidence" value="ECO:0007669"/>
    <property type="project" value="UniProtKB-KW"/>
</dbReference>
<dbReference type="SUPFAM" id="SSF56024">
    <property type="entry name" value="Phospholipase D/nuclease"/>
    <property type="match status" value="1"/>
</dbReference>
<dbReference type="InterPro" id="IPR001736">
    <property type="entry name" value="PLipase_D/transphosphatidylase"/>
</dbReference>
<evidence type="ECO:0000256" key="3">
    <source>
        <dbReference type="ARBA" id="ARBA00012027"/>
    </source>
</evidence>
<evidence type="ECO:0000256" key="5">
    <source>
        <dbReference type="ARBA" id="ARBA00022963"/>
    </source>
</evidence>
<name>A0A1Q8Y907_9BURK</name>
<dbReference type="PANTHER" id="PTHR43856:SF1">
    <property type="entry name" value="MITOCHONDRIAL CARDIOLIPIN HYDROLASE"/>
    <property type="match status" value="1"/>
</dbReference>
<reference evidence="8 9" key="1">
    <citation type="submission" date="2017-01" db="EMBL/GenBank/DDBJ databases">
        <title>Genome sequence of Rhodoferax antarcticus ANT.BR, a psychrophilic purple nonsulfur bacterium from an Antarctic microbial mat.</title>
        <authorList>
            <person name="Baker J."/>
            <person name="Riester C."/>
            <person name="Skinner B."/>
            <person name="Newell A."/>
            <person name="Swingley W."/>
            <person name="Madigan M."/>
            <person name="Jung D."/>
            <person name="Asao M."/>
            <person name="Chen M."/>
            <person name="Loughlin P."/>
            <person name="Pan H."/>
            <person name="Lin S."/>
            <person name="Li N."/>
            <person name="Shaw J."/>
            <person name="Prado M."/>
            <person name="Sherman C."/>
            <person name="Li X."/>
            <person name="Tang J."/>
            <person name="Blankenship R."/>
            <person name="Zhao T."/>
            <person name="Touchman J."/>
            <person name="Sattley M."/>
        </authorList>
    </citation>
    <scope>NUCLEOTIDE SEQUENCE [LARGE SCALE GENOMIC DNA]</scope>
    <source>
        <strain evidence="8 9">ANT.BR</strain>
    </source>
</reference>
<keyword evidence="8" id="KW-0540">Nuclease</keyword>
<dbReference type="Proteomes" id="UP000185911">
    <property type="component" value="Unassembled WGS sequence"/>
</dbReference>
<dbReference type="GO" id="GO:0016891">
    <property type="term" value="F:RNA endonuclease activity producing 5'-phosphomonoesters, hydrolytic mechanism"/>
    <property type="evidence" value="ECO:0007669"/>
    <property type="project" value="TreeGrafter"/>
</dbReference>
<organism evidence="8 9">
    <name type="scientific">Rhodoferax antarcticus ANT.BR</name>
    <dbReference type="NCBI Taxonomy" id="1111071"/>
    <lineage>
        <taxon>Bacteria</taxon>
        <taxon>Pseudomonadati</taxon>
        <taxon>Pseudomonadota</taxon>
        <taxon>Betaproteobacteria</taxon>
        <taxon>Burkholderiales</taxon>
        <taxon>Comamonadaceae</taxon>
        <taxon>Rhodoferax</taxon>
    </lineage>
</organism>
<comment type="similarity">
    <text evidence="2">Belongs to the phospholipase D family.</text>
</comment>
<evidence type="ECO:0000256" key="4">
    <source>
        <dbReference type="ARBA" id="ARBA00022801"/>
    </source>
</evidence>
<comment type="catalytic activity">
    <reaction evidence="1">
        <text>a 1,2-diacyl-sn-glycero-3-phosphocholine + H2O = a 1,2-diacyl-sn-glycero-3-phosphate + choline + H(+)</text>
        <dbReference type="Rhea" id="RHEA:14445"/>
        <dbReference type="ChEBI" id="CHEBI:15354"/>
        <dbReference type="ChEBI" id="CHEBI:15377"/>
        <dbReference type="ChEBI" id="CHEBI:15378"/>
        <dbReference type="ChEBI" id="CHEBI:57643"/>
        <dbReference type="ChEBI" id="CHEBI:58608"/>
        <dbReference type="EC" id="3.1.4.4"/>
    </reaction>
</comment>
<sequence length="168" mass="17881">MGCASALTQAAQAIPAGATYEVGFSPNAGALDAVLKVIRSAKSQILVAAYSFTSKPVAKALLDAQERGVKVYVVADEKANSKEYSAATFLANQGVPVRLNGNYAIFHHKFIVADGVNLELGSFNYSAAAADKNAENVLVLWNAKPIADDFSREWKSLWDGAAPLARKY</sequence>
<dbReference type="EC" id="3.1.4.4" evidence="3"/>
<feature type="domain" description="PLD phosphodiesterase" evidence="7">
    <location>
        <begin position="102"/>
        <end position="129"/>
    </location>
</feature>
<evidence type="ECO:0000256" key="1">
    <source>
        <dbReference type="ARBA" id="ARBA00000798"/>
    </source>
</evidence>
<dbReference type="Pfam" id="PF13091">
    <property type="entry name" value="PLDc_2"/>
    <property type="match status" value="1"/>
</dbReference>
<comment type="caution">
    <text evidence="8">The sequence shown here is derived from an EMBL/GenBank/DDBJ whole genome shotgun (WGS) entry which is preliminary data.</text>
</comment>
<dbReference type="Gene3D" id="3.30.870.10">
    <property type="entry name" value="Endonuclease Chain A"/>
    <property type="match status" value="1"/>
</dbReference>
<dbReference type="CDD" id="cd09170">
    <property type="entry name" value="PLDc_Nuc"/>
    <property type="match status" value="1"/>
</dbReference>
<evidence type="ECO:0000256" key="2">
    <source>
        <dbReference type="ARBA" id="ARBA00008664"/>
    </source>
</evidence>
<dbReference type="PROSITE" id="PS50035">
    <property type="entry name" value="PLD"/>
    <property type="match status" value="1"/>
</dbReference>
<dbReference type="InterPro" id="IPR051406">
    <property type="entry name" value="PLD_domain"/>
</dbReference>
<dbReference type="GO" id="GO:0004630">
    <property type="term" value="F:phospholipase D activity"/>
    <property type="evidence" value="ECO:0007669"/>
    <property type="project" value="UniProtKB-EC"/>
</dbReference>
<dbReference type="AlphaFoldDB" id="A0A1Q8Y907"/>
<keyword evidence="6" id="KW-0443">Lipid metabolism</keyword>
<evidence type="ECO:0000313" key="9">
    <source>
        <dbReference type="Proteomes" id="UP000185911"/>
    </source>
</evidence>
<keyword evidence="8" id="KW-0255">Endonuclease</keyword>
<dbReference type="EMBL" id="MSYM01000020">
    <property type="protein sequence ID" value="OLP04541.1"/>
    <property type="molecule type" value="Genomic_DNA"/>
</dbReference>
<gene>
    <name evidence="8" type="primary">nuc</name>
    <name evidence="8" type="ORF">BLL52_4281</name>
</gene>
<keyword evidence="5" id="KW-0442">Lipid degradation</keyword>
<dbReference type="InterPro" id="IPR025202">
    <property type="entry name" value="PLD-like_dom"/>
</dbReference>